<reference evidence="5" key="1">
    <citation type="journal article" date="2019" name="Int. J. Syst. Evol. Microbiol.">
        <title>The Global Catalogue of Microorganisms (GCM) 10K type strain sequencing project: providing services to taxonomists for standard genome sequencing and annotation.</title>
        <authorList>
            <consortium name="The Broad Institute Genomics Platform"/>
            <consortium name="The Broad Institute Genome Sequencing Center for Infectious Disease"/>
            <person name="Wu L."/>
            <person name="Ma J."/>
        </authorList>
    </citation>
    <scope>NUCLEOTIDE SEQUENCE [LARGE SCALE GENOMIC DNA]</scope>
    <source>
        <strain evidence="5">JCM 1490</strain>
    </source>
</reference>
<evidence type="ECO:0000256" key="2">
    <source>
        <dbReference type="SAM" id="Phobius"/>
    </source>
</evidence>
<feature type="compositionally biased region" description="Low complexity" evidence="1">
    <location>
        <begin position="45"/>
        <end position="56"/>
    </location>
</feature>
<comment type="caution">
    <text evidence="4">The sequence shown here is derived from an EMBL/GenBank/DDBJ whole genome shotgun (WGS) entry which is preliminary data.</text>
</comment>
<feature type="region of interest" description="Disordered" evidence="1">
    <location>
        <begin position="36"/>
        <end position="62"/>
    </location>
</feature>
<feature type="transmembrane region" description="Helical" evidence="2">
    <location>
        <begin position="75"/>
        <end position="93"/>
    </location>
</feature>
<accession>A0ABW2Q8D6</accession>
<name>A0ABW2Q8D6_9MICO</name>
<evidence type="ECO:0000256" key="1">
    <source>
        <dbReference type="SAM" id="MobiDB-lite"/>
    </source>
</evidence>
<evidence type="ECO:0000313" key="5">
    <source>
        <dbReference type="Proteomes" id="UP001596455"/>
    </source>
</evidence>
<dbReference type="RefSeq" id="WP_382390357.1">
    <property type="nucleotide sequence ID" value="NZ_JBHTCQ010000001.1"/>
</dbReference>
<dbReference type="Proteomes" id="UP001596455">
    <property type="component" value="Unassembled WGS sequence"/>
</dbReference>
<evidence type="ECO:0000259" key="3">
    <source>
        <dbReference type="Pfam" id="PF13559"/>
    </source>
</evidence>
<dbReference type="EMBL" id="JBHTCQ010000001">
    <property type="protein sequence ID" value="MFC7403673.1"/>
    <property type="molecule type" value="Genomic_DNA"/>
</dbReference>
<keyword evidence="2" id="KW-1133">Transmembrane helix</keyword>
<evidence type="ECO:0000313" key="4">
    <source>
        <dbReference type="EMBL" id="MFC7403673.1"/>
    </source>
</evidence>
<gene>
    <name evidence="4" type="ORF">ACFQQL_01025</name>
</gene>
<keyword evidence="2" id="KW-0472">Membrane</keyword>
<dbReference type="Pfam" id="PF13559">
    <property type="entry name" value="DUF4129"/>
    <property type="match status" value="1"/>
</dbReference>
<feature type="domain" description="Protein-glutamine gamma-glutamyltransferase-like C-terminal" evidence="3">
    <location>
        <begin position="143"/>
        <end position="212"/>
    </location>
</feature>
<keyword evidence="5" id="KW-1185">Reference proteome</keyword>
<dbReference type="InterPro" id="IPR025403">
    <property type="entry name" value="TgpA-like_C"/>
</dbReference>
<protein>
    <submittedName>
        <fullName evidence="4">DUF4129 domain-containing protein</fullName>
    </submittedName>
</protein>
<proteinExistence type="predicted"/>
<sequence length="227" mass="24189">MRRRGVAAAVLTALVLLVLVWSSSGRVAVLDPYADAEDRTPPELPTGLPTGDATATAPPPTVEGPGADVVVRWDLVAGAAGLLIAAVALLLAWRLWRWWRRRQVDTTLPDDEEVDADLLLRATGTDAQRRAAAGDPRNAIVACWVALEDAAEGAGLTRDPAETADEFTARVLAHWQVDAATIAELADLYRTARFSRQPVAEADRARAVAALERIHGAILGRASEVPA</sequence>
<organism evidence="4 5">
    <name type="scientific">Georgenia alba</name>
    <dbReference type="NCBI Taxonomy" id="2233858"/>
    <lineage>
        <taxon>Bacteria</taxon>
        <taxon>Bacillati</taxon>
        <taxon>Actinomycetota</taxon>
        <taxon>Actinomycetes</taxon>
        <taxon>Micrococcales</taxon>
        <taxon>Bogoriellaceae</taxon>
        <taxon>Georgenia</taxon>
    </lineage>
</organism>
<keyword evidence="2" id="KW-0812">Transmembrane</keyword>